<gene>
    <name evidence="1" type="ORF">BKA07_003284</name>
</gene>
<sequence length="65" mass="7357">MTRQHRGHGLGAALKIANHVALAEHTNVERIYTWNAVENSWMLAINDRAGFATWAWVGLWKKCLA</sequence>
<evidence type="ECO:0000313" key="2">
    <source>
        <dbReference type="Proteomes" id="UP000576792"/>
    </source>
</evidence>
<dbReference type="AlphaFoldDB" id="A0A846RWT1"/>
<reference evidence="1 2" key="1">
    <citation type="submission" date="2020-03" db="EMBL/GenBank/DDBJ databases">
        <title>Sequencing the genomes of 1000 actinobacteria strains.</title>
        <authorList>
            <person name="Klenk H.-P."/>
        </authorList>
    </citation>
    <scope>NUCLEOTIDE SEQUENCE [LARGE SCALE GENOMIC DNA]</scope>
    <source>
        <strain evidence="1 2">DSM 18964</strain>
    </source>
</reference>
<dbReference type="EMBL" id="JAATJN010000001">
    <property type="protein sequence ID" value="NJC58249.1"/>
    <property type="molecule type" value="Genomic_DNA"/>
</dbReference>
<keyword evidence="2" id="KW-1185">Reference proteome</keyword>
<accession>A0A846RWT1</accession>
<dbReference type="InterPro" id="IPR016181">
    <property type="entry name" value="Acyl_CoA_acyltransferase"/>
</dbReference>
<dbReference type="SUPFAM" id="SSF55729">
    <property type="entry name" value="Acyl-CoA N-acyltransferases (Nat)"/>
    <property type="match status" value="1"/>
</dbReference>
<name>A0A846RWT1_9MICO</name>
<evidence type="ECO:0008006" key="3">
    <source>
        <dbReference type="Google" id="ProtNLM"/>
    </source>
</evidence>
<protein>
    <recommendedName>
        <fullName evidence="3">N-acetyltransferase domain-containing protein</fullName>
    </recommendedName>
</protein>
<dbReference type="Proteomes" id="UP000576792">
    <property type="component" value="Unassembled WGS sequence"/>
</dbReference>
<proteinExistence type="predicted"/>
<organism evidence="1 2">
    <name type="scientific">Brevibacterium marinum</name>
    <dbReference type="NCBI Taxonomy" id="418643"/>
    <lineage>
        <taxon>Bacteria</taxon>
        <taxon>Bacillati</taxon>
        <taxon>Actinomycetota</taxon>
        <taxon>Actinomycetes</taxon>
        <taxon>Micrococcales</taxon>
        <taxon>Brevibacteriaceae</taxon>
        <taxon>Brevibacterium</taxon>
    </lineage>
</organism>
<dbReference type="RefSeq" id="WP_245161985.1">
    <property type="nucleotide sequence ID" value="NZ_BAAAPQ010000005.1"/>
</dbReference>
<dbReference type="Gene3D" id="3.40.630.30">
    <property type="match status" value="1"/>
</dbReference>
<evidence type="ECO:0000313" key="1">
    <source>
        <dbReference type="EMBL" id="NJC58249.1"/>
    </source>
</evidence>
<comment type="caution">
    <text evidence="1">The sequence shown here is derived from an EMBL/GenBank/DDBJ whole genome shotgun (WGS) entry which is preliminary data.</text>
</comment>